<dbReference type="InterPro" id="IPR029060">
    <property type="entry name" value="PIN-like_dom_sf"/>
</dbReference>
<evidence type="ECO:0000313" key="15">
    <source>
        <dbReference type="EMBL" id="GHI27116.1"/>
    </source>
</evidence>
<gene>
    <name evidence="6" type="ORF">Shyd_18120</name>
    <name evidence="7" type="ORF">Shyd_40930</name>
    <name evidence="8" type="ORF">Shyd_41170</name>
    <name evidence="9" type="ORF">Shyd_42130</name>
    <name evidence="10" type="ORF">Shyd_67650</name>
    <name evidence="11" type="ORF">Shyd_72320</name>
    <name evidence="12" type="ORF">Shyd_72510</name>
    <name evidence="13" type="ORF">Shyd_72900</name>
    <name evidence="14" type="ORF">Shyd_82350</name>
    <name evidence="15" type="ORF">Shyd_84870</name>
</gene>
<dbReference type="RefSeq" id="WP_190226252.1">
    <property type="nucleotide sequence ID" value="NZ_BNBS01000169.1"/>
</dbReference>
<keyword evidence="2" id="KW-0479">Metal-binding</keyword>
<dbReference type="EMBL" id="BNDW01000024">
    <property type="protein sequence ID" value="GHI22746.1"/>
    <property type="molecule type" value="Genomic_DNA"/>
</dbReference>
<keyword evidence="1" id="KW-0540">Nuclease</keyword>
<evidence type="ECO:0000313" key="8">
    <source>
        <dbReference type="EMBL" id="GHI22746.1"/>
    </source>
</evidence>
<evidence type="ECO:0000313" key="16">
    <source>
        <dbReference type="Proteomes" id="UP001052739"/>
    </source>
</evidence>
<evidence type="ECO:0000313" key="6">
    <source>
        <dbReference type="EMBL" id="GHI20441.1"/>
    </source>
</evidence>
<dbReference type="Proteomes" id="UP001052739">
    <property type="component" value="Unassembled WGS sequence"/>
</dbReference>
<keyword evidence="4" id="KW-0460">Magnesium</keyword>
<reference evidence="15" key="1">
    <citation type="submission" date="2024-05" db="EMBL/GenBank/DDBJ databases">
        <title>Whole genome shotgun sequence of Streptomyces hydrogenans NBRC 13475.</title>
        <authorList>
            <person name="Komaki H."/>
            <person name="Tamura T."/>
        </authorList>
    </citation>
    <scope>NUCLEOTIDE SEQUENCE</scope>
    <source>
        <strain evidence="15">NBRC 13475</strain>
    </source>
</reference>
<dbReference type="EMBL" id="BNDW01000116">
    <property type="protein sequence ID" value="GHI27116.1"/>
    <property type="molecule type" value="Genomic_DNA"/>
</dbReference>
<evidence type="ECO:0000313" key="13">
    <source>
        <dbReference type="EMBL" id="GHI25919.1"/>
    </source>
</evidence>
<dbReference type="Gene3D" id="3.40.50.1010">
    <property type="entry name" value="5'-nuclease"/>
    <property type="match status" value="1"/>
</dbReference>
<evidence type="ECO:0000313" key="10">
    <source>
        <dbReference type="EMBL" id="GHI25394.1"/>
    </source>
</evidence>
<dbReference type="EMBL" id="BNDW01000099">
    <property type="protein sequence ID" value="GHI25919.1"/>
    <property type="molecule type" value="Genomic_DNA"/>
</dbReference>
<dbReference type="InterPro" id="IPR002716">
    <property type="entry name" value="PIN_dom"/>
</dbReference>
<dbReference type="EMBL" id="BNDW01000013">
    <property type="protein sequence ID" value="GHI20441.1"/>
    <property type="molecule type" value="Genomic_DNA"/>
</dbReference>
<evidence type="ECO:0000259" key="5">
    <source>
        <dbReference type="Pfam" id="PF13638"/>
    </source>
</evidence>
<dbReference type="SUPFAM" id="SSF88723">
    <property type="entry name" value="PIN domain-like"/>
    <property type="match status" value="1"/>
</dbReference>
<evidence type="ECO:0000256" key="4">
    <source>
        <dbReference type="ARBA" id="ARBA00022842"/>
    </source>
</evidence>
<dbReference type="EMBL" id="BNDW01000028">
    <property type="protein sequence ID" value="GHI22842.1"/>
    <property type="molecule type" value="Genomic_DNA"/>
</dbReference>
<name>A0ABQ3PQ20_9ACTN</name>
<dbReference type="EMBL" id="BNDW01000096">
    <property type="protein sequence ID" value="GHI25861.1"/>
    <property type="molecule type" value="Genomic_DNA"/>
</dbReference>
<evidence type="ECO:0000313" key="11">
    <source>
        <dbReference type="EMBL" id="GHI25861.1"/>
    </source>
</evidence>
<protein>
    <recommendedName>
        <fullName evidence="5">PIN domain-containing protein</fullName>
    </recommendedName>
</protein>
<comment type="caution">
    <text evidence="15">The sequence shown here is derived from an EMBL/GenBank/DDBJ whole genome shotgun (WGS) entry which is preliminary data.</text>
</comment>
<keyword evidence="16" id="KW-1185">Reference proteome</keyword>
<dbReference type="EMBL" id="BNDW01000070">
    <property type="protein sequence ID" value="GHI25394.1"/>
    <property type="molecule type" value="Genomic_DNA"/>
</dbReference>
<sequence>MLLRPGRTCDEALELLKNVTDQGLNDVQNSVPHFFPSGGEEDASRRTEKIKHLHHVVNQYDQWTLQATKSLLEVFANRSIATRLRGERYASVVFGDHTANRLAQLLNFELNELRTYFMDLGNELYRMKAAHAHHQGRTVVLDTNDLLHYSRYDKIPWAKLYGKNTVVVIPHVVVDEIDKKSYATSDTIRRRARGVFALLEQTLTEQRQGEATAGGVRIEVLLDEPQHVRLPNNDDEIVARACELQQAIAPVQVTVLTGDNGMRARALAWGLEAEKLPEKYRIEQITARQKDEYLQTITAPEEPEPVSAS</sequence>
<proteinExistence type="predicted"/>
<evidence type="ECO:0000256" key="3">
    <source>
        <dbReference type="ARBA" id="ARBA00022801"/>
    </source>
</evidence>
<evidence type="ECO:0000313" key="12">
    <source>
        <dbReference type="EMBL" id="GHI25880.1"/>
    </source>
</evidence>
<dbReference type="Pfam" id="PF13638">
    <property type="entry name" value="PIN_4"/>
    <property type="match status" value="1"/>
</dbReference>
<evidence type="ECO:0000313" key="14">
    <source>
        <dbReference type="EMBL" id="GHI26864.1"/>
    </source>
</evidence>
<feature type="domain" description="PIN" evidence="5">
    <location>
        <begin position="139"/>
        <end position="275"/>
    </location>
</feature>
<dbReference type="EMBL" id="BNDW01000104">
    <property type="protein sequence ID" value="GHI26864.1"/>
    <property type="molecule type" value="Genomic_DNA"/>
</dbReference>
<evidence type="ECO:0000256" key="1">
    <source>
        <dbReference type="ARBA" id="ARBA00022722"/>
    </source>
</evidence>
<evidence type="ECO:0000313" key="9">
    <source>
        <dbReference type="EMBL" id="GHI22842.1"/>
    </source>
</evidence>
<accession>A0ABQ3PQ20</accession>
<evidence type="ECO:0000313" key="7">
    <source>
        <dbReference type="EMBL" id="GHI22722.1"/>
    </source>
</evidence>
<dbReference type="EMBL" id="BNDW01000022">
    <property type="protein sequence ID" value="GHI22722.1"/>
    <property type="molecule type" value="Genomic_DNA"/>
</dbReference>
<keyword evidence="3" id="KW-0378">Hydrolase</keyword>
<evidence type="ECO:0000256" key="2">
    <source>
        <dbReference type="ARBA" id="ARBA00022723"/>
    </source>
</evidence>
<dbReference type="EMBL" id="BNDW01000097">
    <property type="protein sequence ID" value="GHI25880.1"/>
    <property type="molecule type" value="Genomic_DNA"/>
</dbReference>
<organism evidence="15 16">
    <name type="scientific">Streptomyces hydrogenans</name>
    <dbReference type="NCBI Taxonomy" id="1873719"/>
    <lineage>
        <taxon>Bacteria</taxon>
        <taxon>Bacillati</taxon>
        <taxon>Actinomycetota</taxon>
        <taxon>Actinomycetes</taxon>
        <taxon>Kitasatosporales</taxon>
        <taxon>Streptomycetaceae</taxon>
        <taxon>Streptomyces</taxon>
    </lineage>
</organism>